<keyword evidence="1" id="KW-0175">Coiled coil</keyword>
<accession>X0WBF3</accession>
<sequence>MGISILQEGISEISKLFLNESLKTWWSYHKLDRQITRSIKDTCEDEGVDFDEFLNRLGTSEAVIKKRSKQLKKSFKKKKTFTGAESFIKELVNTYLETFLTGEVSVLQHNPLNSKEKDLLEKIKRNTQIFLTNFKPVETIANININLNKIEAQNREYYDKLMQNLDTLSSQSENVPENLNLVKKEVENALNTLQQDHKLILEKLDKMRSGQKVKDTVSFNELIDVKIGFSDVNFKEKSIG</sequence>
<evidence type="ECO:0000313" key="2">
    <source>
        <dbReference type="EMBL" id="GAG21913.1"/>
    </source>
</evidence>
<name>X0WBF3_9ZZZZ</name>
<comment type="caution">
    <text evidence="2">The sequence shown here is derived from an EMBL/GenBank/DDBJ whole genome shotgun (WGS) entry which is preliminary data.</text>
</comment>
<protein>
    <submittedName>
        <fullName evidence="2">Uncharacterized protein</fullName>
    </submittedName>
</protein>
<proteinExistence type="predicted"/>
<gene>
    <name evidence="2" type="ORF">S01H1_60600</name>
</gene>
<dbReference type="EMBL" id="BARS01039699">
    <property type="protein sequence ID" value="GAG21913.1"/>
    <property type="molecule type" value="Genomic_DNA"/>
</dbReference>
<feature type="non-terminal residue" evidence="2">
    <location>
        <position position="240"/>
    </location>
</feature>
<evidence type="ECO:0000256" key="1">
    <source>
        <dbReference type="SAM" id="Coils"/>
    </source>
</evidence>
<dbReference type="AlphaFoldDB" id="X0WBF3"/>
<feature type="coiled-coil region" evidence="1">
    <location>
        <begin position="140"/>
        <end position="203"/>
    </location>
</feature>
<organism evidence="2">
    <name type="scientific">marine sediment metagenome</name>
    <dbReference type="NCBI Taxonomy" id="412755"/>
    <lineage>
        <taxon>unclassified sequences</taxon>
        <taxon>metagenomes</taxon>
        <taxon>ecological metagenomes</taxon>
    </lineage>
</organism>
<reference evidence="2" key="1">
    <citation type="journal article" date="2014" name="Front. Microbiol.">
        <title>High frequency of phylogenetically diverse reductive dehalogenase-homologous genes in deep subseafloor sedimentary metagenomes.</title>
        <authorList>
            <person name="Kawai M."/>
            <person name="Futagami T."/>
            <person name="Toyoda A."/>
            <person name="Takaki Y."/>
            <person name="Nishi S."/>
            <person name="Hori S."/>
            <person name="Arai W."/>
            <person name="Tsubouchi T."/>
            <person name="Morono Y."/>
            <person name="Uchiyama I."/>
            <person name="Ito T."/>
            <person name="Fujiyama A."/>
            <person name="Inagaki F."/>
            <person name="Takami H."/>
        </authorList>
    </citation>
    <scope>NUCLEOTIDE SEQUENCE</scope>
    <source>
        <strain evidence="2">Expedition CK06-06</strain>
    </source>
</reference>